<dbReference type="PROSITE" id="PS50234">
    <property type="entry name" value="VWFA"/>
    <property type="match status" value="1"/>
</dbReference>
<feature type="signal peptide" evidence="2">
    <location>
        <begin position="1"/>
        <end position="18"/>
    </location>
</feature>
<evidence type="ECO:0000313" key="4">
    <source>
        <dbReference type="EMBL" id="TVO51606.1"/>
    </source>
</evidence>
<organism evidence="4 5">
    <name type="scientific">Denitromonas halophila</name>
    <dbReference type="NCBI Taxonomy" id="1629404"/>
    <lineage>
        <taxon>Bacteria</taxon>
        <taxon>Pseudomonadati</taxon>
        <taxon>Pseudomonadota</taxon>
        <taxon>Betaproteobacteria</taxon>
        <taxon>Rhodocyclales</taxon>
        <taxon>Zoogloeaceae</taxon>
        <taxon>Denitromonas</taxon>
    </lineage>
</organism>
<accession>A0A557QFC8</accession>
<dbReference type="CDD" id="cd01465">
    <property type="entry name" value="vWA_subgroup"/>
    <property type="match status" value="1"/>
</dbReference>
<dbReference type="Pfam" id="PF00092">
    <property type="entry name" value="VWA"/>
    <property type="match status" value="1"/>
</dbReference>
<dbReference type="SUPFAM" id="SSF53300">
    <property type="entry name" value="vWA-like"/>
    <property type="match status" value="1"/>
</dbReference>
<dbReference type="Pfam" id="PF12034">
    <property type="entry name" value="YfbK_C"/>
    <property type="match status" value="1"/>
</dbReference>
<evidence type="ECO:0000259" key="3">
    <source>
        <dbReference type="PROSITE" id="PS50234"/>
    </source>
</evidence>
<keyword evidence="2" id="KW-0732">Signal</keyword>
<dbReference type="InterPro" id="IPR002035">
    <property type="entry name" value="VWF_A"/>
</dbReference>
<dbReference type="PANTHER" id="PTHR10579:SF43">
    <property type="entry name" value="ZINC FINGER (C3HC4-TYPE RING FINGER) FAMILY PROTEIN"/>
    <property type="match status" value="1"/>
</dbReference>
<protein>
    <submittedName>
        <fullName evidence="4">VWA domain-containing protein</fullName>
    </submittedName>
</protein>
<dbReference type="Pfam" id="PF12450">
    <property type="entry name" value="vWF_A"/>
    <property type="match status" value="1"/>
</dbReference>
<evidence type="ECO:0000256" key="2">
    <source>
        <dbReference type="SAM" id="SignalP"/>
    </source>
</evidence>
<dbReference type="InterPro" id="IPR021908">
    <property type="entry name" value="YfbK_C"/>
</dbReference>
<proteinExistence type="predicted"/>
<evidence type="ECO:0000313" key="5">
    <source>
        <dbReference type="Proteomes" id="UP000319502"/>
    </source>
</evidence>
<sequence>MQRTATPLILCLILSACAPTGRAPMADAAGQAVPPATPEAPAKVGRSADTLNEPRAEHDTPMVSAPAAVAAPRQRALESLAMKGEAKLMRVMPHPMPSIAPPQPVDRERYQGITTNPVHQVATAPVSTFSIDVDTGSWSNLRRFLNEGRLPPSDAVRVEECINYFPYDDAPPTGNTPFAVHTELAQSPWNPERLLMRVALKGQDIGKQTLPPANLVFLVDVSGSMRSANKLPLLKSSLKLLVQQLRAQDRISLVTYAGASGLALPATSGSDKATILAAIDALNAGGSTAGASGIELAYQTAQAGFVQGGINRILLATDGDFNVGQTNFEQLKARVEQLRATGVQLTTLGFGTGNYNEQLMEQMADAGNGAYAYIDTLMEGHKVLVNEMSSTLVTIAKDVKIQVEFNPAAVSEYRLIGYENRMLRREDFNNDKIDAGEIGAGHSVTALYELTPAGQRGLIDPLRYGSDPRPGAATVARSAELAHVRLRYKRPHASTSQLIEHPVRREATRSISATSDNFRFASAIAGFGQILRGGSYTGQWSVADARALAATALGTDQFGYRGEALRLMDLAAALSPQPPQATAPLE</sequence>
<comment type="caution">
    <text evidence="4">The sequence shown here is derived from an EMBL/GenBank/DDBJ whole genome shotgun (WGS) entry which is preliminary data.</text>
</comment>
<dbReference type="InterPro" id="IPR036465">
    <property type="entry name" value="vWFA_dom_sf"/>
</dbReference>
<dbReference type="AlphaFoldDB" id="A0A557QFC8"/>
<feature type="domain" description="VWFA" evidence="3">
    <location>
        <begin position="214"/>
        <end position="399"/>
    </location>
</feature>
<dbReference type="EMBL" id="VMNK01000019">
    <property type="protein sequence ID" value="TVO51606.1"/>
    <property type="molecule type" value="Genomic_DNA"/>
</dbReference>
<evidence type="ECO:0000256" key="1">
    <source>
        <dbReference type="SAM" id="MobiDB-lite"/>
    </source>
</evidence>
<dbReference type="RefSeq" id="WP_144311126.1">
    <property type="nucleotide sequence ID" value="NZ_VMNK01000019.1"/>
</dbReference>
<keyword evidence="5" id="KW-1185">Reference proteome</keyword>
<feature type="region of interest" description="Disordered" evidence="1">
    <location>
        <begin position="28"/>
        <end position="47"/>
    </location>
</feature>
<name>A0A557QFC8_9RHOO</name>
<dbReference type="PANTHER" id="PTHR10579">
    <property type="entry name" value="CALCIUM-ACTIVATED CHLORIDE CHANNEL REGULATOR"/>
    <property type="match status" value="1"/>
</dbReference>
<dbReference type="Gene3D" id="3.40.50.410">
    <property type="entry name" value="von Willebrand factor, type A domain"/>
    <property type="match status" value="1"/>
</dbReference>
<dbReference type="Proteomes" id="UP000319502">
    <property type="component" value="Unassembled WGS sequence"/>
</dbReference>
<dbReference type="OrthoDB" id="9805121at2"/>
<dbReference type="SMART" id="SM00327">
    <property type="entry name" value="VWA"/>
    <property type="match status" value="1"/>
</dbReference>
<dbReference type="InterPro" id="IPR051266">
    <property type="entry name" value="CLCR"/>
</dbReference>
<feature type="chain" id="PRO_5021928751" evidence="2">
    <location>
        <begin position="19"/>
        <end position="586"/>
    </location>
</feature>
<reference evidence="4 5" key="1">
    <citation type="submission" date="2019-07" db="EMBL/GenBank/DDBJ databases">
        <title>The pathways for chlorine oxyanion respiration interact through the shared metabolite chlorate.</title>
        <authorList>
            <person name="Barnum T.P."/>
            <person name="Cheng Y."/>
            <person name="Hill K.A."/>
            <person name="Lucas L.N."/>
            <person name="Carlson H.K."/>
            <person name="Coates J.D."/>
        </authorList>
    </citation>
    <scope>NUCLEOTIDE SEQUENCE [LARGE SCALE GENOMIC DNA]</scope>
    <source>
        <strain evidence="4 5">SFB-3</strain>
    </source>
</reference>
<dbReference type="PROSITE" id="PS51257">
    <property type="entry name" value="PROKAR_LIPOPROTEIN"/>
    <property type="match status" value="1"/>
</dbReference>
<gene>
    <name evidence="4" type="ORF">FHP91_19275</name>
</gene>
<dbReference type="InterPro" id="IPR022156">
    <property type="entry name" value="Uncharacterised_YfbK_N"/>
</dbReference>